<sequence length="656" mass="71099">MASESNSTAAAPADPLSNFANLPFTSPDPSAISLLWNAAQPFLTSGENVNDGIFAAPSPSNANGADPNGSEPETAQARSETDAASAPSAPVAPSDANLALTATRAHEYLTAVSLRIDSLEMAVRYSCMNGPTQQLMIDSKGEESWNVLLPQVVDVAGAVSVAVALCKDEPHKITTSGILPTLLRLIDTTITVSAPPDSNPKLNRGSILDAHGRPTGEKPTTHCLTPFHAIFLQCCILSQQFRYAQRFLQSHPVHTHSLILSANNVMISNTPTPRFDTHSYLRFHYYAGMVHIKCQDWNAALSSFHLCLTVPCIGSSLNGISHVSIAARKKMLLIRCALLEAEEMDGHSSGGGRKSKSKKSTAETKVLDMPGAASQAMCRYMSNPSKRVDVSEGRSAAGPNPERAGERGSETGEEKRDHSMRRKQRHFLSSSSEGADRGPPLTSSQQKNIRQLGQYHDLVSTYITGISSHYATLLVEMKGLLVADGNWDLAKRLEERLAYRAVREVASTYSVIGMNSLQKTVGDSCGAPVQDLIGSKDRIEDTLGGMMFCDWEDVLVSDPFYAKIDQKLGVATFIEGHKDAAVREGEDAQWLEYDLSKRMDACIILAERVRDLDIQLTSSQKYQQQSAKWEVKPDVATKQGQGGDLGHSPMDVGADW</sequence>
<feature type="compositionally biased region" description="Basic and acidic residues" evidence="2">
    <location>
        <begin position="403"/>
        <end position="417"/>
    </location>
</feature>
<dbReference type="AlphaFoldDB" id="A0ABD3QGW5"/>
<evidence type="ECO:0000256" key="1">
    <source>
        <dbReference type="ARBA" id="ARBA00022490"/>
    </source>
</evidence>
<feature type="region of interest" description="Disordered" evidence="2">
    <location>
        <begin position="631"/>
        <end position="656"/>
    </location>
</feature>
<feature type="region of interest" description="Disordered" evidence="2">
    <location>
        <begin position="1"/>
        <end position="22"/>
    </location>
</feature>
<evidence type="ECO:0000256" key="2">
    <source>
        <dbReference type="SAM" id="MobiDB-lite"/>
    </source>
</evidence>
<feature type="domain" description="COP9 signalosome complex subunit 3 N-terminal helical repeats" evidence="3">
    <location>
        <begin position="220"/>
        <end position="334"/>
    </location>
</feature>
<keyword evidence="5" id="KW-1185">Reference proteome</keyword>
<feature type="region of interest" description="Disordered" evidence="2">
    <location>
        <begin position="345"/>
        <end position="368"/>
    </location>
</feature>
<dbReference type="Pfam" id="PF22788">
    <property type="entry name" value="COP9_hel_rpt"/>
    <property type="match status" value="1"/>
</dbReference>
<comment type="caution">
    <text evidence="4">The sequence shown here is derived from an EMBL/GenBank/DDBJ whole genome shotgun (WGS) entry which is preliminary data.</text>
</comment>
<accession>A0ABD3QGW5</accession>
<dbReference type="PANTHER" id="PTHR10758">
    <property type="entry name" value="26S PROTEASOME NON-ATPASE REGULATORY SUBUNIT 3/COP9 SIGNALOSOME COMPLEX SUBUNIT 3"/>
    <property type="match status" value="1"/>
</dbReference>
<organism evidence="4 5">
    <name type="scientific">Cyclotella atomus</name>
    <dbReference type="NCBI Taxonomy" id="382360"/>
    <lineage>
        <taxon>Eukaryota</taxon>
        <taxon>Sar</taxon>
        <taxon>Stramenopiles</taxon>
        <taxon>Ochrophyta</taxon>
        <taxon>Bacillariophyta</taxon>
        <taxon>Coscinodiscophyceae</taxon>
        <taxon>Thalassiosirophycidae</taxon>
        <taxon>Stephanodiscales</taxon>
        <taxon>Stephanodiscaceae</taxon>
        <taxon>Cyclotella</taxon>
    </lineage>
</organism>
<dbReference type="InterPro" id="IPR055089">
    <property type="entry name" value="COP9_N"/>
</dbReference>
<dbReference type="Proteomes" id="UP001530400">
    <property type="component" value="Unassembled WGS sequence"/>
</dbReference>
<evidence type="ECO:0000313" key="4">
    <source>
        <dbReference type="EMBL" id="KAL3799339.1"/>
    </source>
</evidence>
<dbReference type="EMBL" id="JALLPJ020000190">
    <property type="protein sequence ID" value="KAL3799339.1"/>
    <property type="molecule type" value="Genomic_DNA"/>
</dbReference>
<dbReference type="InterPro" id="IPR050756">
    <property type="entry name" value="CSN3"/>
</dbReference>
<name>A0ABD3QGW5_9STRA</name>
<proteinExistence type="predicted"/>
<protein>
    <recommendedName>
        <fullName evidence="3">COP9 signalosome complex subunit 3 N-terminal helical repeats domain-containing protein</fullName>
    </recommendedName>
</protein>
<dbReference type="PANTHER" id="PTHR10758:SF1">
    <property type="entry name" value="COP9 SIGNALOSOME COMPLEX SUBUNIT 3"/>
    <property type="match status" value="1"/>
</dbReference>
<gene>
    <name evidence="4" type="ORF">ACHAWO_008450</name>
</gene>
<keyword evidence="1" id="KW-0963">Cytoplasm</keyword>
<feature type="compositionally biased region" description="Low complexity" evidence="2">
    <location>
        <begin position="82"/>
        <end position="92"/>
    </location>
</feature>
<reference evidence="4 5" key="1">
    <citation type="submission" date="2024-10" db="EMBL/GenBank/DDBJ databases">
        <title>Updated reference genomes for cyclostephanoid diatoms.</title>
        <authorList>
            <person name="Roberts W.R."/>
            <person name="Alverson A.J."/>
        </authorList>
    </citation>
    <scope>NUCLEOTIDE SEQUENCE [LARGE SCALE GENOMIC DNA]</scope>
    <source>
        <strain evidence="4 5">AJA010-31</strain>
    </source>
</reference>
<feature type="region of interest" description="Disordered" evidence="2">
    <location>
        <begin position="47"/>
        <end position="92"/>
    </location>
</feature>
<evidence type="ECO:0000259" key="3">
    <source>
        <dbReference type="Pfam" id="PF22788"/>
    </source>
</evidence>
<feature type="region of interest" description="Disordered" evidence="2">
    <location>
        <begin position="384"/>
        <end position="447"/>
    </location>
</feature>
<evidence type="ECO:0000313" key="5">
    <source>
        <dbReference type="Proteomes" id="UP001530400"/>
    </source>
</evidence>